<name>A0A0I9S7R8_BACFG</name>
<evidence type="ECO:0000256" key="2">
    <source>
        <dbReference type="SAM" id="MobiDB-lite"/>
    </source>
</evidence>
<keyword evidence="3" id="KW-0812">Transmembrane</keyword>
<dbReference type="InterPro" id="IPR022187">
    <property type="entry name" value="Conjug_transposon_TraM"/>
</dbReference>
<protein>
    <submittedName>
        <fullName evidence="5">Conjugal transfer protein</fullName>
    </submittedName>
</protein>
<accession>A0A0I9S7R8</accession>
<keyword evidence="3" id="KW-0472">Membrane</keyword>
<dbReference type="AlphaFoldDB" id="A0A0I9S7R8"/>
<feature type="compositionally biased region" description="Basic and acidic residues" evidence="2">
    <location>
        <begin position="16"/>
        <end position="31"/>
    </location>
</feature>
<keyword evidence="3" id="KW-1133">Transmembrane helix</keyword>
<feature type="coiled-coil region" evidence="1">
    <location>
        <begin position="179"/>
        <end position="206"/>
    </location>
</feature>
<evidence type="ECO:0000256" key="1">
    <source>
        <dbReference type="SAM" id="Coils"/>
    </source>
</evidence>
<gene>
    <name evidence="5" type="ORF">EE52_0216670</name>
</gene>
<feature type="domain" description="Conjugative transposon TraM C-terminal" evidence="4">
    <location>
        <begin position="308"/>
        <end position="456"/>
    </location>
</feature>
<reference evidence="5" key="2">
    <citation type="submission" date="2014-07" db="EMBL/GenBank/DDBJ databases">
        <title>Genetics and epidemiology of antimicrobial resistance in B. fragilis group.</title>
        <authorList>
            <person name="Sydenham T.V."/>
            <person name="Hasman H."/>
            <person name="Kemp M."/>
            <person name="Justesen U.S."/>
        </authorList>
    </citation>
    <scope>NUCLEOTIDE SEQUENCE [LARGE SCALE GENOMIC DNA]</scope>
    <source>
        <strain evidence="5">DCMOUH0018B</strain>
    </source>
</reference>
<feature type="region of interest" description="Disordered" evidence="2">
    <location>
        <begin position="1"/>
        <end position="38"/>
    </location>
</feature>
<dbReference type="NCBIfam" id="TIGR03779">
    <property type="entry name" value="Bac_Flav_CT_M"/>
    <property type="match status" value="1"/>
</dbReference>
<dbReference type="InterPro" id="IPR055407">
    <property type="entry name" value="TraM_C"/>
</dbReference>
<evidence type="ECO:0000259" key="4">
    <source>
        <dbReference type="Pfam" id="PF12508"/>
    </source>
</evidence>
<evidence type="ECO:0000313" key="5">
    <source>
        <dbReference type="EMBL" id="KFX73671.1"/>
    </source>
</evidence>
<dbReference type="RefSeq" id="WP_044301328.1">
    <property type="nucleotide sequence ID" value="NZ_CP036542.1"/>
</dbReference>
<dbReference type="Pfam" id="PF12508">
    <property type="entry name" value="Transposon_TraM"/>
    <property type="match status" value="1"/>
</dbReference>
<keyword evidence="1" id="KW-0175">Coiled coil</keyword>
<dbReference type="EMBL" id="JMZZ02000213">
    <property type="protein sequence ID" value="KFX73671.1"/>
    <property type="molecule type" value="Genomic_DNA"/>
</dbReference>
<reference evidence="5" key="1">
    <citation type="book" date="2014" name="THE 24TH EUROPEAN CONGRESS OF CLINICAL MICROBIOLOGY AND INFECTIOUS DISEASES" publisher="ECCMID 2014" city="Barcelona, Spain">
        <title>Identification of resistance genes in three multidrug-resistant Bacteroides fragilis isolates by whole genome sequencing.</title>
        <editorList>
            <person name="Unknown"/>
            <person name="A."/>
        </editorList>
        <authorList>
            <person name="Sydenham T.V."/>
            <person name="Hasman H."/>
            <person name="Wang M."/>
            <person name="Soki J."/>
            <person name="Nagy E."/>
            <person name="Justesen U.S."/>
        </authorList>
    </citation>
    <scope>NUCLEOTIDE SEQUENCE</scope>
    <source>
        <strain evidence="5">DCMOUH0018B</strain>
    </source>
</reference>
<dbReference type="PATRIC" id="fig|817.53.peg.3438"/>
<feature type="transmembrane region" description="Helical" evidence="3">
    <location>
        <begin position="42"/>
        <end position="60"/>
    </location>
</feature>
<comment type="caution">
    <text evidence="5">The sequence shown here is derived from an EMBL/GenBank/DDBJ whole genome shotgun (WGS) entry which is preliminary data.</text>
</comment>
<proteinExistence type="predicted"/>
<sequence length="461" mass="50027">MEEKEVKNEVPAPETAKGKEPEKQGKEKKELTPQQIQQRKKMLVYPLMGLVFLGSMYLIFAPSDKDEAKVENVGGFNADIPQPKGDGIISDKKTAYEQEQMENKQADKMRSLQDFAFSLGEENGNGEDLTLIDDAPAEKPKTNVIDFGAGAPNNSRSSIQSSAAAYRDMNRQLGSFYETPKEDKEKEELKRQVEELTARLDAKESGAGNMDEQVALMEKSYELAAKYMNGQNGQSVPPQPGQIAQVAPSAPVQGKGNATPVKSVSDRTVSGLQQPMSNAEFVAEYSKPRNYGFNTAVGSGYSIGKNTIRACVHNDQTLMDGQTVKLRLLEPLQAGNVIVPKNSLVSGSAKVQGERLDILVSSLEYAGNIIPVELAVYDSDGQKGLSVPSSLEQEAAKEAMANIGAGLGTSISFAQSAGQQVAMDITRGLMQGGSQYLAKKFRTVKVHLKANYQVMLYAKQQ</sequence>
<feature type="region of interest" description="Disordered" evidence="2">
    <location>
        <begin position="233"/>
        <end position="263"/>
    </location>
</feature>
<evidence type="ECO:0000256" key="3">
    <source>
        <dbReference type="SAM" id="Phobius"/>
    </source>
</evidence>
<organism evidence="5">
    <name type="scientific">Bacteroides fragilis</name>
    <dbReference type="NCBI Taxonomy" id="817"/>
    <lineage>
        <taxon>Bacteria</taxon>
        <taxon>Pseudomonadati</taxon>
        <taxon>Bacteroidota</taxon>
        <taxon>Bacteroidia</taxon>
        <taxon>Bacteroidales</taxon>
        <taxon>Bacteroidaceae</taxon>
        <taxon>Bacteroides</taxon>
    </lineage>
</organism>